<proteinExistence type="predicted"/>
<gene>
    <name evidence="1" type="ORF">H4S07_006843</name>
</gene>
<protein>
    <submittedName>
        <fullName evidence="1">Uncharacterized protein</fullName>
    </submittedName>
</protein>
<sequence>VQGELAIFRGRGGCGSWRFSEDQIEPEYDCWDAIDRGEIPTDHPVTGSEPSGLQRQGTYNSRVLGLNPNHESLSVSDIMHMFEGGDRALASLPGSGNSSEDEADGTRRESAASQGDFENAGHIKWEDALDIERDGRKPWI</sequence>
<evidence type="ECO:0000313" key="2">
    <source>
        <dbReference type="Proteomes" id="UP001140096"/>
    </source>
</evidence>
<accession>A0ACC1KSZ1</accession>
<feature type="non-terminal residue" evidence="1">
    <location>
        <position position="1"/>
    </location>
</feature>
<dbReference type="Proteomes" id="UP001140096">
    <property type="component" value="Unassembled WGS sequence"/>
</dbReference>
<organism evidence="1 2">
    <name type="scientific">Coemansia furcata</name>
    <dbReference type="NCBI Taxonomy" id="417177"/>
    <lineage>
        <taxon>Eukaryota</taxon>
        <taxon>Fungi</taxon>
        <taxon>Fungi incertae sedis</taxon>
        <taxon>Zoopagomycota</taxon>
        <taxon>Kickxellomycotina</taxon>
        <taxon>Kickxellomycetes</taxon>
        <taxon>Kickxellales</taxon>
        <taxon>Kickxellaceae</taxon>
        <taxon>Coemansia</taxon>
    </lineage>
</organism>
<feature type="non-terminal residue" evidence="1">
    <location>
        <position position="140"/>
    </location>
</feature>
<comment type="caution">
    <text evidence="1">The sequence shown here is derived from an EMBL/GenBank/DDBJ whole genome shotgun (WGS) entry which is preliminary data.</text>
</comment>
<evidence type="ECO:0000313" key="1">
    <source>
        <dbReference type="EMBL" id="KAJ2794133.1"/>
    </source>
</evidence>
<keyword evidence="2" id="KW-1185">Reference proteome</keyword>
<dbReference type="EMBL" id="JANBUP010004402">
    <property type="protein sequence ID" value="KAJ2794133.1"/>
    <property type="molecule type" value="Genomic_DNA"/>
</dbReference>
<reference evidence="1" key="1">
    <citation type="submission" date="2022-07" db="EMBL/GenBank/DDBJ databases">
        <title>Phylogenomic reconstructions and comparative analyses of Kickxellomycotina fungi.</title>
        <authorList>
            <person name="Reynolds N.K."/>
            <person name="Stajich J.E."/>
            <person name="Barry K."/>
            <person name="Grigoriev I.V."/>
            <person name="Crous P."/>
            <person name="Smith M.E."/>
        </authorList>
    </citation>
    <scope>NUCLEOTIDE SEQUENCE</scope>
    <source>
        <strain evidence="1">CBS 102833</strain>
    </source>
</reference>
<name>A0ACC1KSZ1_9FUNG</name>